<evidence type="ECO:0000313" key="1">
    <source>
        <dbReference type="EMBL" id="OTF75187.1"/>
    </source>
</evidence>
<accession>A0A1Y3B4R8</accession>
<dbReference type="EMBL" id="MUJZ01043160">
    <property type="protein sequence ID" value="OTF75187.1"/>
    <property type="molecule type" value="Genomic_DNA"/>
</dbReference>
<keyword evidence="2" id="KW-1185">Reference proteome</keyword>
<dbReference type="Proteomes" id="UP000194236">
    <property type="component" value="Unassembled WGS sequence"/>
</dbReference>
<dbReference type="AlphaFoldDB" id="A0A1Y3B4R8"/>
<evidence type="ECO:0000313" key="2">
    <source>
        <dbReference type="Proteomes" id="UP000194236"/>
    </source>
</evidence>
<gene>
    <name evidence="1" type="ORF">BLA29_008742</name>
</gene>
<proteinExistence type="predicted"/>
<reference evidence="1 2" key="1">
    <citation type="submission" date="2017-03" db="EMBL/GenBank/DDBJ databases">
        <title>Genome Survey of Euroglyphus maynei.</title>
        <authorList>
            <person name="Arlian L.G."/>
            <person name="Morgan M.S."/>
            <person name="Rider S.D."/>
        </authorList>
    </citation>
    <scope>NUCLEOTIDE SEQUENCE [LARGE SCALE GENOMIC DNA]</scope>
    <source>
        <strain evidence="1">Arlian Lab</strain>
        <tissue evidence="1">Whole body</tissue>
    </source>
</reference>
<organism evidence="1 2">
    <name type="scientific">Euroglyphus maynei</name>
    <name type="common">Mayne's house dust mite</name>
    <dbReference type="NCBI Taxonomy" id="6958"/>
    <lineage>
        <taxon>Eukaryota</taxon>
        <taxon>Metazoa</taxon>
        <taxon>Ecdysozoa</taxon>
        <taxon>Arthropoda</taxon>
        <taxon>Chelicerata</taxon>
        <taxon>Arachnida</taxon>
        <taxon>Acari</taxon>
        <taxon>Acariformes</taxon>
        <taxon>Sarcoptiformes</taxon>
        <taxon>Astigmata</taxon>
        <taxon>Psoroptidia</taxon>
        <taxon>Analgoidea</taxon>
        <taxon>Pyroglyphidae</taxon>
        <taxon>Pyroglyphinae</taxon>
        <taxon>Euroglyphus</taxon>
    </lineage>
</organism>
<sequence length="101" mass="11932">MATIYDGLFIQNIVKLNETNDGYIRRKLQPFIDEYVDLIRNGLEYKPRSFEKEQIKLLLMRQSFLNDEKMIKLDQVTRTGSIIDVEIENLNNQKIAIILLN</sequence>
<name>A0A1Y3B4R8_EURMA</name>
<comment type="caution">
    <text evidence="1">The sequence shown here is derived from an EMBL/GenBank/DDBJ whole genome shotgun (WGS) entry which is preliminary data.</text>
</comment>
<feature type="non-terminal residue" evidence="1">
    <location>
        <position position="101"/>
    </location>
</feature>
<protein>
    <submittedName>
        <fullName evidence="1">Uncharacterized protein</fullName>
    </submittedName>
</protein>